<proteinExistence type="predicted"/>
<reference evidence="2 3" key="1">
    <citation type="journal article" date="2019" name="Emerg. Microbes Infect.">
        <title>Comprehensive subspecies identification of 175 nontuberculous mycobacteria species based on 7547 genomic profiles.</title>
        <authorList>
            <person name="Matsumoto Y."/>
            <person name="Kinjo T."/>
            <person name="Motooka D."/>
            <person name="Nabeya D."/>
            <person name="Jung N."/>
            <person name="Uechi K."/>
            <person name="Horii T."/>
            <person name="Iida T."/>
            <person name="Fujita J."/>
            <person name="Nakamura S."/>
        </authorList>
    </citation>
    <scope>NUCLEOTIDE SEQUENCE [LARGE SCALE GENOMIC DNA]</scope>
    <source>
        <strain evidence="2 3">JCM 17899</strain>
    </source>
</reference>
<dbReference type="RefSeq" id="WP_246230936.1">
    <property type="nucleotide sequence ID" value="NZ_AP022588.1"/>
</dbReference>
<evidence type="ECO:0000313" key="3">
    <source>
        <dbReference type="Proteomes" id="UP000467193"/>
    </source>
</evidence>
<protein>
    <recommendedName>
        <fullName evidence="4">Lipoprotein LpqB</fullName>
    </recommendedName>
</protein>
<gene>
    <name evidence="2" type="ORF">MSEDJ_08160</name>
</gene>
<name>A0A7I7QKU2_9MYCO</name>
<organism evidence="2 3">
    <name type="scientific">Mycolicibacterium sediminis</name>
    <dbReference type="NCBI Taxonomy" id="1286180"/>
    <lineage>
        <taxon>Bacteria</taxon>
        <taxon>Bacillati</taxon>
        <taxon>Actinomycetota</taxon>
        <taxon>Actinomycetes</taxon>
        <taxon>Mycobacteriales</taxon>
        <taxon>Mycobacteriaceae</taxon>
        <taxon>Mycolicibacterium</taxon>
    </lineage>
</organism>
<dbReference type="InterPro" id="IPR011044">
    <property type="entry name" value="Quino_amine_DH_bsu"/>
</dbReference>
<feature type="compositionally biased region" description="Low complexity" evidence="1">
    <location>
        <begin position="28"/>
        <end position="44"/>
    </location>
</feature>
<dbReference type="SUPFAM" id="SSF50969">
    <property type="entry name" value="YVTN repeat-like/Quinoprotein amine dehydrogenase"/>
    <property type="match status" value="1"/>
</dbReference>
<dbReference type="EMBL" id="AP022588">
    <property type="protein sequence ID" value="BBY26720.1"/>
    <property type="molecule type" value="Genomic_DNA"/>
</dbReference>
<dbReference type="KEGG" id="msei:MSEDJ_08160"/>
<dbReference type="Proteomes" id="UP000467193">
    <property type="component" value="Chromosome"/>
</dbReference>
<evidence type="ECO:0008006" key="4">
    <source>
        <dbReference type="Google" id="ProtNLM"/>
    </source>
</evidence>
<sequence length="362" mass="36848">MSVVLALSVVLAAGCDTPPGTPPPTLPTLPTAPTTSASPEPAGPQLAYRAAGEIGLVDGTEVVASAPGTFAPSSDPVITEDGRFVFGHTGDGDVVAIEVATRKTSTVAMPPGVRVGTAEGSVLVWLEQPGRLMQIDLADPAAGPAMRRQVDLPPVDGATPPRLLAARGGTAVLAREESGVGDGGPETLYAVRGTAPPASLGTAEADTPVATAALSADGSRLAYGLFRPAGTDCGNAAVVVTAADGSQQTFDVSTPDPATGSRVTHMWWPRDRPMELSLATWRCDPISYYSPLVWEFADGNLVEAKPRTVALQAADVAPGQRALIIPQGGASAATSGTLILEDSGRRLPIKTDVDAVDVIPAP</sequence>
<keyword evidence="3" id="KW-1185">Reference proteome</keyword>
<evidence type="ECO:0000313" key="2">
    <source>
        <dbReference type="EMBL" id="BBY26720.1"/>
    </source>
</evidence>
<accession>A0A7I7QKU2</accession>
<feature type="region of interest" description="Disordered" evidence="1">
    <location>
        <begin position="15"/>
        <end position="44"/>
    </location>
</feature>
<evidence type="ECO:0000256" key="1">
    <source>
        <dbReference type="SAM" id="MobiDB-lite"/>
    </source>
</evidence>
<dbReference type="AlphaFoldDB" id="A0A7I7QKU2"/>